<organism evidence="2 3">
    <name type="scientific">Nocardioides cremeus</name>
    <dbReference type="NCBI Taxonomy" id="3058044"/>
    <lineage>
        <taxon>Bacteria</taxon>
        <taxon>Bacillati</taxon>
        <taxon>Actinomycetota</taxon>
        <taxon>Actinomycetes</taxon>
        <taxon>Propionibacteriales</taxon>
        <taxon>Nocardioidaceae</taxon>
        <taxon>Nocardioides</taxon>
    </lineage>
</organism>
<reference evidence="2" key="1">
    <citation type="submission" date="2023-06" db="EMBL/GenBank/DDBJ databases">
        <title>Genome sequence of Nocardioides sp. SOB44.</title>
        <authorList>
            <person name="Zhang G."/>
        </authorList>
    </citation>
    <scope>NUCLEOTIDE SEQUENCE</scope>
    <source>
        <strain evidence="2">SOB44</strain>
    </source>
</reference>
<dbReference type="Proteomes" id="UP001168363">
    <property type="component" value="Unassembled WGS sequence"/>
</dbReference>
<feature type="non-terminal residue" evidence="2">
    <location>
        <position position="1"/>
    </location>
</feature>
<proteinExistence type="predicted"/>
<evidence type="ECO:0000313" key="2">
    <source>
        <dbReference type="EMBL" id="MDO3398316.1"/>
    </source>
</evidence>
<evidence type="ECO:0000313" key="3">
    <source>
        <dbReference type="Proteomes" id="UP001168363"/>
    </source>
</evidence>
<evidence type="ECO:0000256" key="1">
    <source>
        <dbReference type="SAM" id="MobiDB-lite"/>
    </source>
</evidence>
<protein>
    <submittedName>
        <fullName evidence="2">Uncharacterized protein</fullName>
    </submittedName>
</protein>
<keyword evidence="3" id="KW-1185">Reference proteome</keyword>
<comment type="caution">
    <text evidence="2">The sequence shown here is derived from an EMBL/GenBank/DDBJ whole genome shotgun (WGS) entry which is preliminary data.</text>
</comment>
<dbReference type="EMBL" id="JAULSC010000421">
    <property type="protein sequence ID" value="MDO3398316.1"/>
    <property type="molecule type" value="Genomic_DNA"/>
</dbReference>
<dbReference type="RefSeq" id="WP_302710553.1">
    <property type="nucleotide sequence ID" value="NZ_JAULSC010000421.1"/>
</dbReference>
<feature type="compositionally biased region" description="Basic and acidic residues" evidence="1">
    <location>
        <begin position="1"/>
        <end position="10"/>
    </location>
</feature>
<feature type="non-terminal residue" evidence="2">
    <location>
        <position position="74"/>
    </location>
</feature>
<sequence>IYSADERQRYLETGSYEPVEETGGAAELVDTPSVGRAASDASVVETEPVEVHDTDGSNQREVPAQRDTSGAHTS</sequence>
<name>A0ABT8TWJ0_9ACTN</name>
<accession>A0ABT8TWJ0</accession>
<feature type="compositionally biased region" description="Polar residues" evidence="1">
    <location>
        <begin position="56"/>
        <end position="74"/>
    </location>
</feature>
<feature type="region of interest" description="Disordered" evidence="1">
    <location>
        <begin position="1"/>
        <end position="74"/>
    </location>
</feature>
<gene>
    <name evidence="2" type="ORF">QWJ41_21580</name>
</gene>